<evidence type="ECO:0000256" key="1">
    <source>
        <dbReference type="SAM" id="MobiDB-lite"/>
    </source>
</evidence>
<feature type="region of interest" description="Disordered" evidence="1">
    <location>
        <begin position="30"/>
        <end position="90"/>
    </location>
</feature>
<organism evidence="2 3">
    <name type="scientific">Strongylus vulgaris</name>
    <name type="common">Blood worm</name>
    <dbReference type="NCBI Taxonomy" id="40348"/>
    <lineage>
        <taxon>Eukaryota</taxon>
        <taxon>Metazoa</taxon>
        <taxon>Ecdysozoa</taxon>
        <taxon>Nematoda</taxon>
        <taxon>Chromadorea</taxon>
        <taxon>Rhabditida</taxon>
        <taxon>Rhabditina</taxon>
        <taxon>Rhabditomorpha</taxon>
        <taxon>Strongyloidea</taxon>
        <taxon>Strongylidae</taxon>
        <taxon>Strongylus</taxon>
    </lineage>
</organism>
<dbReference type="OrthoDB" id="10452883at2759"/>
<accession>A0A3P7JUL9</accession>
<sequence length="114" mass="12826">MVPHPMNEKFDQYIKNPARRRRTSIVSVVPQPQTPRTERARSGSSLLHPFQRKPVTTLGMEEAARVNSKPRSSTDIGDGRQRSASYLNPTFLIETSEMEAASQATTNRHLHVGE</sequence>
<reference evidence="2 3" key="1">
    <citation type="submission" date="2018-11" db="EMBL/GenBank/DDBJ databases">
        <authorList>
            <consortium name="Pathogen Informatics"/>
        </authorList>
    </citation>
    <scope>NUCLEOTIDE SEQUENCE [LARGE SCALE GENOMIC DNA]</scope>
</reference>
<dbReference type="AlphaFoldDB" id="A0A3P7JUL9"/>
<dbReference type="EMBL" id="UYYB01106752">
    <property type="protein sequence ID" value="VDM79907.1"/>
    <property type="molecule type" value="Genomic_DNA"/>
</dbReference>
<evidence type="ECO:0000313" key="3">
    <source>
        <dbReference type="Proteomes" id="UP000270094"/>
    </source>
</evidence>
<gene>
    <name evidence="2" type="ORF">SVUK_LOCUS14905</name>
</gene>
<keyword evidence="3" id="KW-1185">Reference proteome</keyword>
<name>A0A3P7JUL9_STRVU</name>
<evidence type="ECO:0000313" key="2">
    <source>
        <dbReference type="EMBL" id="VDM79907.1"/>
    </source>
</evidence>
<dbReference type="Proteomes" id="UP000270094">
    <property type="component" value="Unassembled WGS sequence"/>
</dbReference>
<protein>
    <submittedName>
        <fullName evidence="2">Uncharacterized protein</fullName>
    </submittedName>
</protein>
<proteinExistence type="predicted"/>